<accession>F9ZNL7</accession>
<dbReference type="HOGENOM" id="CLU_1222604_0_0_6"/>
<dbReference type="Proteomes" id="UP000006135">
    <property type="component" value="Chromosome"/>
</dbReference>
<protein>
    <recommendedName>
        <fullName evidence="3">PilZ domain-containing protein</fullName>
    </recommendedName>
</protein>
<dbReference type="KEGG" id="acu:Atc_1560"/>
<name>F9ZNL7_ACICS</name>
<reference evidence="1 2" key="1">
    <citation type="journal article" date="2011" name="J. Genet. Genomics">
        <title>Unraveling the Acidithiobacillus caldus complete genome and its central metabolisms for carbon assimilation.</title>
        <authorList>
            <person name="You X.Y."/>
            <person name="Guo X."/>
            <person name="Zheng H.J."/>
            <person name="Zhang M.J."/>
            <person name="Liu L.J."/>
            <person name="Zhu Y.Q."/>
            <person name="Zhu B."/>
            <person name="Wang S.Y."/>
            <person name="Zhao G.P."/>
            <person name="Poetsch A."/>
            <person name="Jiang C.Y."/>
            <person name="Liu S.J."/>
        </authorList>
    </citation>
    <scope>NUCLEOTIDE SEQUENCE [LARGE SCALE GENOMIC DNA]</scope>
    <source>
        <strain evidence="1 2">SM-1</strain>
    </source>
</reference>
<gene>
    <name evidence="1" type="ordered locus">Atc_1560</name>
</gene>
<sequence length="226" mass="25464">MELDGTQVSEYLLALRTTAMGIGAIRKNDGCRFSLRMARLTESRIEMVIDHVPAGEPVRISPGETIWCFVYAQEYALSFVLMVEDALGESFHTGYPLRMWIRKDRRHKRFIPRVPMQATWHREGAPDITGDVMDIGLGGFLGGVNVVAKAERDPVLKEDDYGLVRLSRDDGAIWSGEGVLRRISWVGDRDHGELSAFLLLGFAFVFRDEKGARQLTEFLDGLLESM</sequence>
<organism evidence="1 2">
    <name type="scientific">Acidithiobacillus caldus (strain SM-1)</name>
    <dbReference type="NCBI Taxonomy" id="990288"/>
    <lineage>
        <taxon>Bacteria</taxon>
        <taxon>Pseudomonadati</taxon>
        <taxon>Pseudomonadota</taxon>
        <taxon>Acidithiobacillia</taxon>
        <taxon>Acidithiobacillales</taxon>
        <taxon>Acidithiobacillaceae</taxon>
        <taxon>Acidithiobacillus</taxon>
    </lineage>
</organism>
<evidence type="ECO:0008006" key="3">
    <source>
        <dbReference type="Google" id="ProtNLM"/>
    </source>
</evidence>
<dbReference type="STRING" id="990288.Atc_1560"/>
<dbReference type="AlphaFoldDB" id="F9ZNL7"/>
<evidence type="ECO:0000313" key="1">
    <source>
        <dbReference type="EMBL" id="AEK58208.1"/>
    </source>
</evidence>
<proteinExistence type="predicted"/>
<keyword evidence="2" id="KW-1185">Reference proteome</keyword>
<dbReference type="EMBL" id="CP002573">
    <property type="protein sequence ID" value="AEK58208.1"/>
    <property type="molecule type" value="Genomic_DNA"/>
</dbReference>
<evidence type="ECO:0000313" key="2">
    <source>
        <dbReference type="Proteomes" id="UP000006135"/>
    </source>
</evidence>